<keyword evidence="1" id="KW-0812">Transmembrane</keyword>
<feature type="transmembrane region" description="Helical" evidence="1">
    <location>
        <begin position="57"/>
        <end position="79"/>
    </location>
</feature>
<feature type="transmembrane region" description="Helical" evidence="1">
    <location>
        <begin position="32"/>
        <end position="50"/>
    </location>
</feature>
<evidence type="ECO:0000256" key="1">
    <source>
        <dbReference type="SAM" id="Phobius"/>
    </source>
</evidence>
<gene>
    <name evidence="2" type="primary">ycf1</name>
</gene>
<name>A0A3Q9R2S2_DIPDG</name>
<dbReference type="InterPro" id="IPR008896">
    <property type="entry name" value="TIC214"/>
</dbReference>
<evidence type="ECO:0000313" key="2">
    <source>
        <dbReference type="EMBL" id="AZU95414.1"/>
    </source>
</evidence>
<feature type="transmembrane region" description="Helical" evidence="1">
    <location>
        <begin position="172"/>
        <end position="193"/>
    </location>
</feature>
<dbReference type="EMBL" id="MH549638">
    <property type="protein sequence ID" value="AZU95414.1"/>
    <property type="molecule type" value="Genomic_DNA"/>
</dbReference>
<accession>A0A3Q9R2S2</accession>
<proteinExistence type="predicted"/>
<feature type="transmembrane region" description="Helical" evidence="1">
    <location>
        <begin position="132"/>
        <end position="152"/>
    </location>
</feature>
<keyword evidence="2" id="KW-0934">Plastid</keyword>
<feature type="transmembrane region" description="Helical" evidence="1">
    <location>
        <begin position="214"/>
        <end position="232"/>
    </location>
</feature>
<sequence>MITSTPLLLSVLWVLISWINIPSPLLNISGPLILFGLYYGFLAALPIGLSQILSIRAFLLVGNLAGTLAVTGSIIGQLITNLSVYYWPLYVMLVKPHTITLLALPYMLFYWYRTKDLSDHQPLHPIKSLNDVRVRQIFLDSFLFSLLNPVILPSPVFTRSLNLFLFRYSNDFSFVISSLCGWLGGYISFINLAKLLMVRMERDSSLNYLSIKSIINQILSIIILALCLLYLGRAPVPLFTKKIRDRFKTGRNRIVKSLWVTKPWPTVLFDYRKWNRPFRYIENGPNGNSTVKKQVSQYFFDTCSSDGRQRISFTSLPSYSIFKKDLKEYLNISDISSSSEDIYREWINTKKQRKDNLDNELTNRIRALDKRFLIINVTENRNELSDHKGNVSIETYDPFLNKRFRGRIAISKSPWILNEKSLESTERQIVLDLSKRNNKLKDWISIRWQGLERQNLPLPWEPLTPDACNLFNSLTEEALNDAKPGTNLQQVGFFDKRTLVTSNEPNISSELFATVTEHTHYLHEQTTENSSINWEDVLNLSSEQRDSYFRYLGNIKWQKLLNSWKDLFSSNSIKVKDIMFLMKQILRIRKESQVQEIGKEMPRWTSKLANYKFDVIGITFSDVRYRKLKNFDYVFRTMSQEIGLERLQKVRIVKRFSQQSDFRRNLVIGSMRARRRKTLIWNYLQLKIHSPFFLRIMDKPTPLQSSLEISDEIDVESTFAPSTKTEQRLIPFFSDSDKKAFAEKGTEADRLAIANRWDFSSAHWGRGCLLIIQSYLRKYIVIPLLIISKNIIRILLFQVPEWKEDWNQWSNEIYIKCNYDGTEVSVYQLPNLWHREGLQIKILYPFYLKPWHNSRFKQLKIIDNDLDTKIYDDRNEIEKTLLDDKTKDSYILSKKKKIDYGYLTVWGSQTDSPFGNTKKQPSFWKPVIKEVKKKRKIFFSEIAQNLQLYYKFLPLGKKYDIYNESDIPTVSETRVDEPTNNDIFESELSNEYKNERDLEINNETLYESPIEITPESGDNVSSQSSNQFGYGTGIITDELGDFITLESNEIGRITEQTFSDGIETNTDLKGISKKYPNDGKKLKLRKILIQFYRKIVRLRRNSTQLIQEHIHPISIFSKKINRNVSQNIFYLIRFNIRLMINLAKNILTICNEVIYLDNDTFHSQTKNNKSVNQDLFVPSEGAQNPGVNPNQDTNLVSQADVFHEIRQIRTINKSYLRNLLEYWKLDFFIKEDFKVLSDEKGVLSSSKEPQILSEEDRRDWLRCLHGCNLPSHIWCKIAPRAWRNEVTKHWEMEKNFPNHFDEEISYAFTTDPSWERTKKLSRRHKYNLLSYSYLDFTKNLGINKFPMWQSKEKQIIFNNRIREIRKSQLVNDEKNSKNLILVDFQKIDKKKNLYFEFKMKLWLFPELLKTKNVFGGEVILVPNFSVLIEKHNRSLKDRQLLEDRECHESIYQWKRTSKELEKIVKKLRDVTFLTILIENKDEFVSLPADIVENLEALVSSIRRDSIKETFKNLEFRLPRVLDDQILMYKTISTLLKFKNRFKRKLDLNIFDESIPRIRIIENKGKTISSYSNLEDILLPRRRIELRILNSPDSEKNKNRNAELDRRTFGRNGQSYEQLIGKDKNFANKNQIIKRFLWPSYRLEDLACMNRFWFNTNNGSRFAMLGICIYPSIHY</sequence>
<keyword evidence="1" id="KW-1133">Transmembrane helix</keyword>
<keyword evidence="1" id="KW-0472">Membrane</keyword>
<dbReference type="PANTHER" id="PTHR33163:SF40">
    <property type="entry name" value="PROTEIN TIC 214"/>
    <property type="match status" value="1"/>
</dbReference>
<reference evidence="2" key="1">
    <citation type="journal article" date="2018" name="New Phytol.">
        <title>Lycophyte plastid genomics: extreme variation in GC, gene and intron content and multiple inversions between a direct and inverted orientation of the rRNA repeat.</title>
        <authorList>
            <person name="Mower J.P."/>
            <person name="Ma P.F."/>
            <person name="Grewe F."/>
            <person name="Taylor A."/>
            <person name="Michael T.P."/>
            <person name="VanBuren R."/>
            <person name="Qiu Y.L."/>
        </authorList>
    </citation>
    <scope>NUCLEOTIDE SEQUENCE</scope>
</reference>
<dbReference type="PANTHER" id="PTHR33163">
    <property type="entry name" value="PROTEIN TIC 214-RELATED"/>
    <property type="match status" value="1"/>
</dbReference>
<dbReference type="GeneID" id="39119806"/>
<dbReference type="GO" id="GO:0016020">
    <property type="term" value="C:membrane"/>
    <property type="evidence" value="ECO:0007669"/>
    <property type="project" value="InterPro"/>
</dbReference>
<feature type="transmembrane region" description="Helical" evidence="1">
    <location>
        <begin position="85"/>
        <end position="111"/>
    </location>
</feature>
<protein>
    <submittedName>
        <fullName evidence="2">Hypothetical chloroplast RF1</fullName>
    </submittedName>
</protein>
<feature type="transmembrane region" description="Helical" evidence="1">
    <location>
        <begin position="7"/>
        <end position="26"/>
    </location>
</feature>
<dbReference type="Pfam" id="PF05758">
    <property type="entry name" value="Ycf1"/>
    <property type="match status" value="3"/>
</dbReference>
<geneLocation type="plastid" evidence="2"/>
<organism evidence="2">
    <name type="scientific">Diphasiastrum digitatum</name>
    <name type="common">Fan clubmoss</name>
    <name type="synonym">Lycopodium digitatum</name>
    <dbReference type="NCBI Taxonomy" id="13841"/>
    <lineage>
        <taxon>Eukaryota</taxon>
        <taxon>Viridiplantae</taxon>
        <taxon>Streptophyta</taxon>
        <taxon>Embryophyta</taxon>
        <taxon>Tracheophyta</taxon>
        <taxon>Lycopodiopsida</taxon>
        <taxon>Lycopodiales</taxon>
        <taxon>Lycopodiaceae</taxon>
        <taxon>Lycopodioideae</taxon>
        <taxon>Diphasiastrum</taxon>
    </lineage>
</organism>
<dbReference type="RefSeq" id="YP_009559617.1">
    <property type="nucleotide sequence ID" value="NC_040993.1"/>
</dbReference>